<sequence length="315" mass="34704">MKANFVGLMLCIVMALSGCGTSDTNNSRGAVAEVTTNADANAFPVTVMGADGEVTIKKEPKRVVSVFYEDNVIALGGALVGSGTVANDDDGYFDYLADKMQGVQQIGTYPYNIEKIIALQPDLVIMAGKVFDEEQYKKLSTISPVIQIDFQTMTWEEVHLLIGKALGKEAAARAYIEEYKTKEAALKAELQKTMAGKEVAYITPDGKEKFSLWGRTDKGDVGPILYDRFGLTAAPGVPDTYESISLEGLVKIDPEVLLISKSYFPEDFKNMATWKNLRAVKNNQVYELDKDFRIKAYYPLGMMDNLNQVEQLLAP</sequence>
<evidence type="ECO:0000256" key="5">
    <source>
        <dbReference type="SAM" id="SignalP"/>
    </source>
</evidence>
<keyword evidence="8" id="KW-1185">Reference proteome</keyword>
<evidence type="ECO:0000313" key="8">
    <source>
        <dbReference type="Proteomes" id="UP001157114"/>
    </source>
</evidence>
<evidence type="ECO:0000259" key="6">
    <source>
        <dbReference type="PROSITE" id="PS50983"/>
    </source>
</evidence>
<dbReference type="RefSeq" id="WP_284237693.1">
    <property type="nucleotide sequence ID" value="NZ_BSSQ01000005.1"/>
</dbReference>
<feature type="chain" id="PRO_5045237965" evidence="5">
    <location>
        <begin position="18"/>
        <end position="315"/>
    </location>
</feature>
<reference evidence="7 8" key="1">
    <citation type="submission" date="2023-03" db="EMBL/GenBank/DDBJ databases">
        <title>Draft genome sequence of the bacteria which degrade cell wall of Tricholomamatutake.</title>
        <authorList>
            <person name="Konishi Y."/>
            <person name="Fukuta Y."/>
            <person name="Shirasaka N."/>
        </authorList>
    </citation>
    <scope>NUCLEOTIDE SEQUENCE [LARGE SCALE GENOMIC DNA]</scope>
    <source>
        <strain evidence="8">mu1</strain>
    </source>
</reference>
<accession>A0ABQ6G7P8</accession>
<evidence type="ECO:0000256" key="3">
    <source>
        <dbReference type="ARBA" id="ARBA00022448"/>
    </source>
</evidence>
<proteinExistence type="inferred from homology"/>
<dbReference type="InterPro" id="IPR051313">
    <property type="entry name" value="Bact_iron-sidero_bind"/>
</dbReference>
<comment type="caution">
    <text evidence="7">The sequence shown here is derived from an EMBL/GenBank/DDBJ whole genome shotgun (WGS) entry which is preliminary data.</text>
</comment>
<protein>
    <submittedName>
        <fullName evidence="7">Iron(3+)-hydroxamate-binding protein YxeB</fullName>
    </submittedName>
</protein>
<comment type="subcellular location">
    <subcellularLocation>
        <location evidence="1">Cell envelope</location>
    </subcellularLocation>
</comment>
<dbReference type="Proteomes" id="UP001157114">
    <property type="component" value="Unassembled WGS sequence"/>
</dbReference>
<feature type="domain" description="Fe/B12 periplasmic-binding" evidence="6">
    <location>
        <begin position="62"/>
        <end position="315"/>
    </location>
</feature>
<gene>
    <name evidence="7" type="primary">yxeB</name>
    <name evidence="7" type="ORF">MU1_13230</name>
</gene>
<keyword evidence="4 5" id="KW-0732">Signal</keyword>
<comment type="similarity">
    <text evidence="2">Belongs to the bacterial solute-binding protein 8 family.</text>
</comment>
<dbReference type="PROSITE" id="PS50983">
    <property type="entry name" value="FE_B12_PBP"/>
    <property type="match status" value="1"/>
</dbReference>
<dbReference type="Gene3D" id="3.40.50.1980">
    <property type="entry name" value="Nitrogenase molybdenum iron protein domain"/>
    <property type="match status" value="2"/>
</dbReference>
<dbReference type="PANTHER" id="PTHR30532">
    <property type="entry name" value="IRON III DICITRATE-BINDING PERIPLASMIC PROTEIN"/>
    <property type="match status" value="1"/>
</dbReference>
<dbReference type="Pfam" id="PF01497">
    <property type="entry name" value="Peripla_BP_2"/>
    <property type="match status" value="1"/>
</dbReference>
<dbReference type="SUPFAM" id="SSF53807">
    <property type="entry name" value="Helical backbone' metal receptor"/>
    <property type="match status" value="1"/>
</dbReference>
<dbReference type="PANTHER" id="PTHR30532:SF1">
    <property type="entry name" value="IRON(3+)-HYDROXAMATE-BINDING PROTEIN FHUD"/>
    <property type="match status" value="1"/>
</dbReference>
<keyword evidence="3" id="KW-0813">Transport</keyword>
<dbReference type="PROSITE" id="PS51257">
    <property type="entry name" value="PROKAR_LIPOPROTEIN"/>
    <property type="match status" value="1"/>
</dbReference>
<evidence type="ECO:0000256" key="1">
    <source>
        <dbReference type="ARBA" id="ARBA00004196"/>
    </source>
</evidence>
<evidence type="ECO:0000256" key="2">
    <source>
        <dbReference type="ARBA" id="ARBA00008814"/>
    </source>
</evidence>
<evidence type="ECO:0000313" key="7">
    <source>
        <dbReference type="EMBL" id="GLX66979.1"/>
    </source>
</evidence>
<evidence type="ECO:0000256" key="4">
    <source>
        <dbReference type="ARBA" id="ARBA00022729"/>
    </source>
</evidence>
<feature type="signal peptide" evidence="5">
    <location>
        <begin position="1"/>
        <end position="17"/>
    </location>
</feature>
<dbReference type="InterPro" id="IPR002491">
    <property type="entry name" value="ABC_transptr_periplasmic_BD"/>
</dbReference>
<organism evidence="7 8">
    <name type="scientific">Paenibacillus glycanilyticus</name>
    <dbReference type="NCBI Taxonomy" id="126569"/>
    <lineage>
        <taxon>Bacteria</taxon>
        <taxon>Bacillati</taxon>
        <taxon>Bacillota</taxon>
        <taxon>Bacilli</taxon>
        <taxon>Bacillales</taxon>
        <taxon>Paenibacillaceae</taxon>
        <taxon>Paenibacillus</taxon>
    </lineage>
</organism>
<name>A0ABQ6G7P8_9BACL</name>
<dbReference type="EMBL" id="BSSQ01000005">
    <property type="protein sequence ID" value="GLX66979.1"/>
    <property type="molecule type" value="Genomic_DNA"/>
</dbReference>